<sequence length="598" mass="63484">MVLRDAGAVLTGPSPVLRTLRRCRAWRRLRRTALAGNRQCNEWSGRRRLSHTTSRPESWYQDAPRSARCTEAHFWGSADNGRLGLSRPAVYADPDCSGLGLCQGTPTAVGPFAAPIRDVALGAAHSLVLLQDGSVWASGLAADGQLGHAADVRGDEATAETVDTALTHWTSGWTRMLAATHDLWREWRAERRQRRSRWAPQRIQLPGVSGRVCSVAAGAAHSVLVTDAGEVYTLGRGSSGQLGVLERCADGSRWPPSRLQQPRRVDTLADAGVHVVAAAAGNDFTLVLGRDGSVYGFGAMRFGQLGIPAGEGELLEVASGTRILPLPRRLWTLAGEPVTSIVAGPSSAAAILQRSGRALAWGHLPHGTEREPQPVPALPGRVQRIALGYAHALALVQAEGTHSTLYAWGNNENGCLGVEHADQPLPPDVVDDGSRFLLGDSNALARAVSVTVPLRNRRETFSDIAAGFKTSYAVTCNAADRSIHLYSWGCGLSGALGMGLGRRRPPTTAAEGTEPSQKPPAVLLKGTAMSPVGSVDLWQPMHAACWQLRDVPGEGVAEEGSDAARAVSCCDWSAHVVAGFQFGAVFVRRKSASVDGAE</sequence>
<dbReference type="AlphaFoldDB" id="A0AAV9J388"/>
<dbReference type="InterPro" id="IPR000408">
    <property type="entry name" value="Reg_chr_condens"/>
</dbReference>
<evidence type="ECO:0000313" key="5">
    <source>
        <dbReference type="EMBL" id="KAK4538836.1"/>
    </source>
</evidence>
<dbReference type="PRINTS" id="PR00633">
    <property type="entry name" value="RCCNDNSATION"/>
</dbReference>
<dbReference type="Gene3D" id="2.130.10.30">
    <property type="entry name" value="Regulator of chromosome condensation 1/beta-lactamase-inhibitor protein II"/>
    <property type="match status" value="2"/>
</dbReference>
<keyword evidence="2" id="KW-0677">Repeat</keyword>
<feature type="repeat" description="RCC1" evidence="3">
    <location>
        <begin position="292"/>
        <end position="354"/>
    </location>
</feature>
<dbReference type="InterPro" id="IPR051553">
    <property type="entry name" value="Ran_GTPase-activating"/>
</dbReference>
<reference evidence="5 6" key="1">
    <citation type="submission" date="2022-07" db="EMBL/GenBank/DDBJ databases">
        <title>Genome-wide signatures of adaptation to extreme environments.</title>
        <authorList>
            <person name="Cho C.H."/>
            <person name="Yoon H.S."/>
        </authorList>
    </citation>
    <scope>NUCLEOTIDE SEQUENCE [LARGE SCALE GENOMIC DNA]</scope>
    <source>
        <strain evidence="5 6">DBV 063 E5</strain>
    </source>
</reference>
<dbReference type="Proteomes" id="UP001301350">
    <property type="component" value="Unassembled WGS sequence"/>
</dbReference>
<organism evidence="5 6">
    <name type="scientific">Cyanidium caldarium</name>
    <name type="common">Red alga</name>
    <dbReference type="NCBI Taxonomy" id="2771"/>
    <lineage>
        <taxon>Eukaryota</taxon>
        <taxon>Rhodophyta</taxon>
        <taxon>Bangiophyceae</taxon>
        <taxon>Cyanidiales</taxon>
        <taxon>Cyanidiaceae</taxon>
        <taxon>Cyanidium</taxon>
    </lineage>
</organism>
<dbReference type="PANTHER" id="PTHR45982:SF1">
    <property type="entry name" value="REGULATOR OF CHROMOSOME CONDENSATION"/>
    <property type="match status" value="1"/>
</dbReference>
<feature type="repeat" description="RCC1" evidence="3">
    <location>
        <begin position="133"/>
        <end position="228"/>
    </location>
</feature>
<dbReference type="PANTHER" id="PTHR45982">
    <property type="entry name" value="REGULATOR OF CHROMOSOME CONDENSATION"/>
    <property type="match status" value="1"/>
</dbReference>
<feature type="repeat" description="RCC1" evidence="3">
    <location>
        <begin position="229"/>
        <end position="291"/>
    </location>
</feature>
<dbReference type="Pfam" id="PF25390">
    <property type="entry name" value="WD40_RLD"/>
    <property type="match status" value="1"/>
</dbReference>
<protein>
    <recommendedName>
        <fullName evidence="4">RCC1-like domain-containing protein</fullName>
    </recommendedName>
</protein>
<feature type="domain" description="RCC1-like" evidence="4">
    <location>
        <begin position="74"/>
        <end position="500"/>
    </location>
</feature>
<comment type="caution">
    <text evidence="5">The sequence shown here is derived from an EMBL/GenBank/DDBJ whole genome shotgun (WGS) entry which is preliminary data.</text>
</comment>
<dbReference type="GO" id="GO:0005085">
    <property type="term" value="F:guanyl-nucleotide exchange factor activity"/>
    <property type="evidence" value="ECO:0007669"/>
    <property type="project" value="TreeGrafter"/>
</dbReference>
<dbReference type="SUPFAM" id="SSF50985">
    <property type="entry name" value="RCC1/BLIP-II"/>
    <property type="match status" value="2"/>
</dbReference>
<evidence type="ECO:0000256" key="1">
    <source>
        <dbReference type="ARBA" id="ARBA00022658"/>
    </source>
</evidence>
<dbReference type="EMBL" id="JANCYW010000020">
    <property type="protein sequence ID" value="KAK4538836.1"/>
    <property type="molecule type" value="Genomic_DNA"/>
</dbReference>
<gene>
    <name evidence="5" type="ORF">CDCA_CDCA20G4861</name>
</gene>
<feature type="repeat" description="RCC1" evidence="3">
    <location>
        <begin position="70"/>
        <end position="132"/>
    </location>
</feature>
<dbReference type="PROSITE" id="PS50012">
    <property type="entry name" value="RCC1_3"/>
    <property type="match status" value="5"/>
</dbReference>
<feature type="repeat" description="RCC1" evidence="3">
    <location>
        <begin position="356"/>
        <end position="398"/>
    </location>
</feature>
<proteinExistence type="predicted"/>
<accession>A0AAV9J388</accession>
<dbReference type="InterPro" id="IPR058923">
    <property type="entry name" value="RCC1-like_dom"/>
</dbReference>
<dbReference type="InterPro" id="IPR009091">
    <property type="entry name" value="RCC1/BLIP-II"/>
</dbReference>
<evidence type="ECO:0000259" key="4">
    <source>
        <dbReference type="Pfam" id="PF25390"/>
    </source>
</evidence>
<dbReference type="GO" id="GO:0005737">
    <property type="term" value="C:cytoplasm"/>
    <property type="evidence" value="ECO:0007669"/>
    <property type="project" value="TreeGrafter"/>
</dbReference>
<evidence type="ECO:0000313" key="6">
    <source>
        <dbReference type="Proteomes" id="UP001301350"/>
    </source>
</evidence>
<evidence type="ECO:0000256" key="3">
    <source>
        <dbReference type="PROSITE-ProRule" id="PRU00235"/>
    </source>
</evidence>
<evidence type="ECO:0000256" key="2">
    <source>
        <dbReference type="ARBA" id="ARBA00022737"/>
    </source>
</evidence>
<keyword evidence="1" id="KW-0344">Guanine-nucleotide releasing factor</keyword>
<keyword evidence="6" id="KW-1185">Reference proteome</keyword>
<name>A0AAV9J388_CYACA</name>